<comment type="caution">
    <text evidence="2">The sequence shown here is derived from an EMBL/GenBank/DDBJ whole genome shotgun (WGS) entry which is preliminary data.</text>
</comment>
<evidence type="ECO:0000256" key="1">
    <source>
        <dbReference type="SAM" id="Phobius"/>
    </source>
</evidence>
<protein>
    <submittedName>
        <fullName evidence="2">Uncharacterized protein</fullName>
    </submittedName>
</protein>
<accession>A0A420ZCI8</accession>
<dbReference type="EMBL" id="QMNG01000010">
    <property type="protein sequence ID" value="RLC37160.1"/>
    <property type="molecule type" value="Genomic_DNA"/>
</dbReference>
<dbReference type="Proteomes" id="UP000281261">
    <property type="component" value="Unassembled WGS sequence"/>
</dbReference>
<organism evidence="2 3">
    <name type="scientific">candidate division Kazan bacterium</name>
    <dbReference type="NCBI Taxonomy" id="2202143"/>
    <lineage>
        <taxon>Bacteria</taxon>
        <taxon>Bacteria division Kazan-3B-28</taxon>
    </lineage>
</organism>
<keyword evidence="1" id="KW-0472">Membrane</keyword>
<reference evidence="2 3" key="1">
    <citation type="submission" date="2018-06" db="EMBL/GenBank/DDBJ databases">
        <title>Extensive metabolic versatility and redundancy in microbially diverse, dynamic hydrothermal sediments.</title>
        <authorList>
            <person name="Dombrowski N."/>
            <person name="Teske A."/>
            <person name="Baker B.J."/>
        </authorList>
    </citation>
    <scope>NUCLEOTIDE SEQUENCE [LARGE SCALE GENOMIC DNA]</scope>
    <source>
        <strain evidence="2">B79_G16</strain>
    </source>
</reference>
<feature type="non-terminal residue" evidence="2">
    <location>
        <position position="105"/>
    </location>
</feature>
<evidence type="ECO:0000313" key="2">
    <source>
        <dbReference type="EMBL" id="RLC37160.1"/>
    </source>
</evidence>
<name>A0A420ZCI8_UNCK3</name>
<dbReference type="AlphaFoldDB" id="A0A420ZCI8"/>
<keyword evidence="1" id="KW-1133">Transmembrane helix</keyword>
<gene>
    <name evidence="2" type="ORF">DRH29_02785</name>
</gene>
<proteinExistence type="predicted"/>
<evidence type="ECO:0000313" key="3">
    <source>
        <dbReference type="Proteomes" id="UP000281261"/>
    </source>
</evidence>
<feature type="transmembrane region" description="Helical" evidence="1">
    <location>
        <begin position="69"/>
        <end position="89"/>
    </location>
</feature>
<sequence length="105" mass="11653">MTATNDPMPARLALYQGFKLLDAGRPVSGDLVDAVLPLAAAEGPKLWAPIEQPLHGVPWEFLLRVKNPVALVSWARVFILRAGAMTALLRMVGFDRRIRYEWTLG</sequence>
<keyword evidence="1" id="KW-0812">Transmembrane</keyword>